<evidence type="ECO:0000313" key="2">
    <source>
        <dbReference type="Proteomes" id="UP000037185"/>
    </source>
</evidence>
<comment type="caution">
    <text evidence="1">The sequence shown here is derived from an EMBL/GenBank/DDBJ whole genome shotgun (WGS) entry which is preliminary data.</text>
</comment>
<accession>A0ACC4WEM7</accession>
<reference evidence="1" key="1">
    <citation type="submission" date="2015-07" db="EMBL/GenBank/DDBJ databases">
        <title>Draft genome sequence of Streptomyces fradiae, a resistant strain to nitron-oligomycin.</title>
        <authorList>
            <person name="Vatlin A.A."/>
            <person name="Bekker O.B."/>
            <person name="Danilenko V.N."/>
        </authorList>
    </citation>
    <scope>NUCLEOTIDE SEQUENCE</scope>
    <source>
        <strain evidence="1">Olg1-1</strain>
    </source>
</reference>
<organism evidence="1 2">
    <name type="scientific">Streptomyces fradiae</name>
    <name type="common">Streptomyces roseoflavus</name>
    <dbReference type="NCBI Taxonomy" id="1906"/>
    <lineage>
        <taxon>Bacteria</taxon>
        <taxon>Bacillati</taxon>
        <taxon>Actinomycetota</taxon>
        <taxon>Actinomycetes</taxon>
        <taxon>Kitasatosporales</taxon>
        <taxon>Streptomycetaceae</taxon>
        <taxon>Streptomyces</taxon>
    </lineage>
</organism>
<evidence type="ECO:0000313" key="1">
    <source>
        <dbReference type="EMBL" id="KNE83119.1"/>
    </source>
</evidence>
<gene>
    <name evidence="1" type="ORF">ADZ36_07270</name>
</gene>
<name>A0ACC4WEM7_STRFR</name>
<sequence>MRRLLPQALVVIALAGGTWAFLAHDKAVRLSVDGRQRTLHSFAGDTGELLDDEGVRLGPHDAVDPVPGRPLAHGDRIAVRRGKPLDLTVDTERRARWTTAATVRGALRELRVPAEGAYLSVPHWAGIPRSGLVLEVRTERTVTVTADGRERTLRTNAGTVRDAVAEAGVVLRGPDTTFPPPDTFPRDRGVLRVLRVRGERRVREEPIPYPAVRRADPVLLRGAEVIVQAGVSGVRRVTYAVRTVDGVRQRPRVLRSETVREPVPRIVRVGTRSARVPGADGPHRAAMARCVSAGRPRYAPLGDRTFGARKLYVQPGALPWPDCGLGPNE</sequence>
<protein>
    <submittedName>
        <fullName evidence="1">Uncharacterized protein</fullName>
    </submittedName>
</protein>
<keyword evidence="2" id="KW-1185">Reference proteome</keyword>
<proteinExistence type="predicted"/>
<dbReference type="Proteomes" id="UP000037185">
    <property type="component" value="Unassembled WGS sequence"/>
</dbReference>
<dbReference type="EMBL" id="LGSP01000009">
    <property type="protein sequence ID" value="KNE83119.1"/>
    <property type="molecule type" value="Genomic_DNA"/>
</dbReference>